<proteinExistence type="predicted"/>
<protein>
    <submittedName>
        <fullName evidence="1">Uncharacterized protein</fullName>
    </submittedName>
</protein>
<name>A0A392RMT5_9FABA</name>
<evidence type="ECO:0000313" key="1">
    <source>
        <dbReference type="EMBL" id="MCI37609.1"/>
    </source>
</evidence>
<dbReference type="EMBL" id="LXQA010246359">
    <property type="protein sequence ID" value="MCI37609.1"/>
    <property type="molecule type" value="Genomic_DNA"/>
</dbReference>
<organism evidence="1 2">
    <name type="scientific">Trifolium medium</name>
    <dbReference type="NCBI Taxonomy" id="97028"/>
    <lineage>
        <taxon>Eukaryota</taxon>
        <taxon>Viridiplantae</taxon>
        <taxon>Streptophyta</taxon>
        <taxon>Embryophyta</taxon>
        <taxon>Tracheophyta</taxon>
        <taxon>Spermatophyta</taxon>
        <taxon>Magnoliopsida</taxon>
        <taxon>eudicotyledons</taxon>
        <taxon>Gunneridae</taxon>
        <taxon>Pentapetalae</taxon>
        <taxon>rosids</taxon>
        <taxon>fabids</taxon>
        <taxon>Fabales</taxon>
        <taxon>Fabaceae</taxon>
        <taxon>Papilionoideae</taxon>
        <taxon>50 kb inversion clade</taxon>
        <taxon>NPAAA clade</taxon>
        <taxon>Hologalegina</taxon>
        <taxon>IRL clade</taxon>
        <taxon>Trifolieae</taxon>
        <taxon>Trifolium</taxon>
    </lineage>
</organism>
<dbReference type="Proteomes" id="UP000265520">
    <property type="component" value="Unassembled WGS sequence"/>
</dbReference>
<feature type="non-terminal residue" evidence="1">
    <location>
        <position position="53"/>
    </location>
</feature>
<dbReference type="AlphaFoldDB" id="A0A392RMT5"/>
<keyword evidence="2" id="KW-1185">Reference proteome</keyword>
<comment type="caution">
    <text evidence="1">The sequence shown here is derived from an EMBL/GenBank/DDBJ whole genome shotgun (WGS) entry which is preliminary data.</text>
</comment>
<reference evidence="1 2" key="1">
    <citation type="journal article" date="2018" name="Front. Plant Sci.">
        <title>Red Clover (Trifolium pratense) and Zigzag Clover (T. medium) - A Picture of Genomic Similarities and Differences.</title>
        <authorList>
            <person name="Dluhosova J."/>
            <person name="Istvanek J."/>
            <person name="Nedelnik J."/>
            <person name="Repkova J."/>
        </authorList>
    </citation>
    <scope>NUCLEOTIDE SEQUENCE [LARGE SCALE GENOMIC DNA]</scope>
    <source>
        <strain evidence="2">cv. 10/8</strain>
        <tissue evidence="1">Leaf</tissue>
    </source>
</reference>
<accession>A0A392RMT5</accession>
<sequence>MDTGTNLRIFGELNLLETNVIVALQGWRLLLGKYPTRAVLASNGVITNPLELC</sequence>
<evidence type="ECO:0000313" key="2">
    <source>
        <dbReference type="Proteomes" id="UP000265520"/>
    </source>
</evidence>